<dbReference type="RefSeq" id="WP_104425178.1">
    <property type="nucleotide sequence ID" value="NZ_PTIY01000019.1"/>
</dbReference>
<evidence type="ECO:0000256" key="2">
    <source>
        <dbReference type="ARBA" id="ARBA00022898"/>
    </source>
</evidence>
<reference evidence="7 8" key="1">
    <citation type="submission" date="2018-02" db="EMBL/GenBank/DDBJ databases">
        <title>Subsurface microbial communities from deep shales in Ohio and West Virginia, USA.</title>
        <authorList>
            <person name="Wrighton K."/>
        </authorList>
    </citation>
    <scope>NUCLEOTIDE SEQUENCE [LARGE SCALE GENOMIC DNA]</scope>
    <source>
        <strain evidence="7 8">OWC-G53F</strain>
    </source>
</reference>
<gene>
    <name evidence="7" type="ORF">B0F88_11938</name>
</gene>
<organism evidence="7 8">
    <name type="scientific">Methylobacter tundripaludum</name>
    <dbReference type="NCBI Taxonomy" id="173365"/>
    <lineage>
        <taxon>Bacteria</taxon>
        <taxon>Pseudomonadati</taxon>
        <taxon>Pseudomonadota</taxon>
        <taxon>Gammaproteobacteria</taxon>
        <taxon>Methylococcales</taxon>
        <taxon>Methylococcaceae</taxon>
        <taxon>Methylobacter</taxon>
    </lineage>
</organism>
<evidence type="ECO:0000256" key="1">
    <source>
        <dbReference type="ARBA" id="ARBA00005384"/>
    </source>
</evidence>
<keyword evidence="8" id="KW-1185">Reference proteome</keyword>
<comment type="similarity">
    <text evidence="1">In the C-terminal section; belongs to the class-I pyridoxal-phosphate-dependent aminotransferase family.</text>
</comment>
<accession>A0A2S6GKR6</accession>
<keyword evidence="7" id="KW-0808">Transferase</keyword>
<keyword evidence="2" id="KW-0663">Pyridoxal phosphate</keyword>
<keyword evidence="5" id="KW-0804">Transcription</keyword>
<evidence type="ECO:0000313" key="8">
    <source>
        <dbReference type="Proteomes" id="UP000238071"/>
    </source>
</evidence>
<dbReference type="GO" id="GO:0003677">
    <property type="term" value="F:DNA binding"/>
    <property type="evidence" value="ECO:0007669"/>
    <property type="project" value="UniProtKB-KW"/>
</dbReference>
<dbReference type="EMBL" id="PTIY01000019">
    <property type="protein sequence ID" value="PPK65736.1"/>
    <property type="molecule type" value="Genomic_DNA"/>
</dbReference>
<evidence type="ECO:0000259" key="6">
    <source>
        <dbReference type="PROSITE" id="PS50949"/>
    </source>
</evidence>
<dbReference type="GO" id="GO:0030170">
    <property type="term" value="F:pyridoxal phosphate binding"/>
    <property type="evidence" value="ECO:0007669"/>
    <property type="project" value="InterPro"/>
</dbReference>
<keyword evidence="7" id="KW-0032">Aminotransferase</keyword>
<evidence type="ECO:0000313" key="7">
    <source>
        <dbReference type="EMBL" id="PPK65736.1"/>
    </source>
</evidence>
<dbReference type="InterPro" id="IPR000524">
    <property type="entry name" value="Tscrpt_reg_HTH_GntR"/>
</dbReference>
<comment type="caution">
    <text evidence="7">The sequence shown here is derived from an EMBL/GenBank/DDBJ whole genome shotgun (WGS) entry which is preliminary data.</text>
</comment>
<dbReference type="InterPro" id="IPR004839">
    <property type="entry name" value="Aminotransferase_I/II_large"/>
</dbReference>
<dbReference type="SUPFAM" id="SSF53383">
    <property type="entry name" value="PLP-dependent transferases"/>
    <property type="match status" value="1"/>
</dbReference>
<dbReference type="InterPro" id="IPR051446">
    <property type="entry name" value="HTH_trans_reg/aminotransferase"/>
</dbReference>
<dbReference type="Proteomes" id="UP000238071">
    <property type="component" value="Unassembled WGS sequence"/>
</dbReference>
<dbReference type="PANTHER" id="PTHR46577:SF1">
    <property type="entry name" value="HTH-TYPE TRANSCRIPTIONAL REGULATORY PROTEIN GABR"/>
    <property type="match status" value="1"/>
</dbReference>
<keyword evidence="3" id="KW-0805">Transcription regulation</keyword>
<proteinExistence type="inferred from homology"/>
<dbReference type="Pfam" id="PF00392">
    <property type="entry name" value="GntR"/>
    <property type="match status" value="1"/>
</dbReference>
<dbReference type="Gene3D" id="3.40.640.10">
    <property type="entry name" value="Type I PLP-dependent aspartate aminotransferase-like (Major domain)"/>
    <property type="match status" value="1"/>
</dbReference>
<evidence type="ECO:0000256" key="5">
    <source>
        <dbReference type="ARBA" id="ARBA00023163"/>
    </source>
</evidence>
<dbReference type="GO" id="GO:0008483">
    <property type="term" value="F:transaminase activity"/>
    <property type="evidence" value="ECO:0007669"/>
    <property type="project" value="UniProtKB-KW"/>
</dbReference>
<evidence type="ECO:0000256" key="3">
    <source>
        <dbReference type="ARBA" id="ARBA00023015"/>
    </source>
</evidence>
<sequence>MEPLFDLAITLPPQGTGDLLRSLHRQLREAILDGRLQAELRLPSTRTLAATLGISRNTVLAAYDLLLSEGYLLVRPGSGTYVANISSLQSRLRSPVNDALPDTRLNEFWRDPRPLFSTSRLDSCRYDLREGLPDKTAFPFHVWRRLSARALRSLSKAPASYAEPEGREALRAAITKHISYSRAVSCLAENVVVTAGAQQAVDLLARILVTPGQTLFAVEEPGYPPVRAAFAAARARIVSIPVDSEGMMVERLPDDTRVIYVTPSHQSPLGVTLSARRRAALLDFAQSRGAVVIEDDYDGEFRFNGRPLDALQTLDRNESVFYVGTFSKSLFPALRLGFVVAPPWARRALIAAKTYTDWHCAVLTQDTLTAFIEEGHLARHVRKMHKIYAERRTILLQALSRHCGDRLRPIGADVGLHLAAELALPLQANDLVARAAVDGVRLHSLDRYANENPAPNGLMLGYGMIRAAQIDAAICQLAQTMNGIG</sequence>
<dbReference type="SMART" id="SM00345">
    <property type="entry name" value="HTH_GNTR"/>
    <property type="match status" value="1"/>
</dbReference>
<dbReference type="CDD" id="cd00609">
    <property type="entry name" value="AAT_like"/>
    <property type="match status" value="1"/>
</dbReference>
<dbReference type="OrthoDB" id="9808770at2"/>
<dbReference type="InterPro" id="IPR036390">
    <property type="entry name" value="WH_DNA-bd_sf"/>
</dbReference>
<dbReference type="AlphaFoldDB" id="A0A2S6GKR6"/>
<protein>
    <submittedName>
        <fullName evidence="7">GntR family transcriptional regulator/MocR family aminotransferase</fullName>
    </submittedName>
</protein>
<dbReference type="SUPFAM" id="SSF46785">
    <property type="entry name" value="Winged helix' DNA-binding domain"/>
    <property type="match status" value="1"/>
</dbReference>
<dbReference type="CDD" id="cd07377">
    <property type="entry name" value="WHTH_GntR"/>
    <property type="match status" value="1"/>
</dbReference>
<dbReference type="InterPro" id="IPR015421">
    <property type="entry name" value="PyrdxlP-dep_Trfase_major"/>
</dbReference>
<dbReference type="PANTHER" id="PTHR46577">
    <property type="entry name" value="HTH-TYPE TRANSCRIPTIONAL REGULATORY PROTEIN GABR"/>
    <property type="match status" value="1"/>
</dbReference>
<dbReference type="PROSITE" id="PS50949">
    <property type="entry name" value="HTH_GNTR"/>
    <property type="match status" value="1"/>
</dbReference>
<dbReference type="PRINTS" id="PR00035">
    <property type="entry name" value="HTHGNTR"/>
</dbReference>
<dbReference type="InterPro" id="IPR036388">
    <property type="entry name" value="WH-like_DNA-bd_sf"/>
</dbReference>
<dbReference type="GO" id="GO:0003700">
    <property type="term" value="F:DNA-binding transcription factor activity"/>
    <property type="evidence" value="ECO:0007669"/>
    <property type="project" value="InterPro"/>
</dbReference>
<dbReference type="Pfam" id="PF00155">
    <property type="entry name" value="Aminotran_1_2"/>
    <property type="match status" value="1"/>
</dbReference>
<keyword evidence="4" id="KW-0238">DNA-binding</keyword>
<feature type="domain" description="HTH gntR-type" evidence="6">
    <location>
        <begin position="17"/>
        <end position="85"/>
    </location>
</feature>
<dbReference type="InterPro" id="IPR015424">
    <property type="entry name" value="PyrdxlP-dep_Trfase"/>
</dbReference>
<dbReference type="Gene3D" id="1.10.10.10">
    <property type="entry name" value="Winged helix-like DNA-binding domain superfamily/Winged helix DNA-binding domain"/>
    <property type="match status" value="1"/>
</dbReference>
<evidence type="ECO:0000256" key="4">
    <source>
        <dbReference type="ARBA" id="ARBA00023125"/>
    </source>
</evidence>
<name>A0A2S6GKR6_9GAMM</name>